<name>A0A9P1JZV7_9PROT</name>
<dbReference type="Proteomes" id="UP000007319">
    <property type="component" value="Plasmid AZOBR_p3"/>
</dbReference>
<dbReference type="InterPro" id="IPR029063">
    <property type="entry name" value="SAM-dependent_MTases_sf"/>
</dbReference>
<evidence type="ECO:0000256" key="4">
    <source>
        <dbReference type="PROSITE-ProRule" id="PRU00489"/>
    </source>
</evidence>
<dbReference type="PANTHER" id="PTHR12829:SF7">
    <property type="entry name" value="N6-ADENOSINE-METHYLTRANSFERASE CATALYTIC SUBUNIT"/>
    <property type="match status" value="1"/>
</dbReference>
<keyword evidence="2" id="KW-0808">Transferase</keyword>
<proteinExistence type="inferred from homology"/>
<reference evidence="5 6" key="1">
    <citation type="journal article" date="2011" name="PLoS Genet.">
        <title>Azospirillum genomes reveal transition of bacteria from aquatic to terrestrial environments.</title>
        <authorList>
            <person name="Wisniewski-Dye F."/>
            <person name="Borziak K."/>
            <person name="Khalsa-Moyers G."/>
            <person name="Alexandre G."/>
            <person name="Sukharnikov L.O."/>
            <person name="Wuichet K."/>
            <person name="Hurst G.B."/>
            <person name="McDonald W.H."/>
            <person name="Robertson J.S."/>
            <person name="Barbe V."/>
            <person name="Calteau A."/>
            <person name="Rouy Z."/>
            <person name="Mangenot S."/>
            <person name="Prigent-Combaret C."/>
            <person name="Normand P."/>
            <person name="Boyer M."/>
            <person name="Siguier P."/>
            <person name="Dessaux Y."/>
            <person name="Elmerich C."/>
            <person name="Condemine G."/>
            <person name="Krishnen G."/>
            <person name="Kennedy I."/>
            <person name="Paterson A.H."/>
            <person name="Gonzalez V."/>
            <person name="Mavingui P."/>
            <person name="Zhulin I.B."/>
        </authorList>
    </citation>
    <scope>NUCLEOTIDE SEQUENCE [LARGE SCALE GENOMIC DNA]</scope>
    <source>
        <strain evidence="5 6">Sp245</strain>
    </source>
</reference>
<accession>A0A9P1JZV7</accession>
<protein>
    <submittedName>
        <fullName evidence="5">MT-A70 family protein</fullName>
    </submittedName>
</protein>
<keyword evidence="1" id="KW-0489">Methyltransferase</keyword>
<dbReference type="GO" id="GO:0032259">
    <property type="term" value="P:methylation"/>
    <property type="evidence" value="ECO:0007669"/>
    <property type="project" value="UniProtKB-KW"/>
</dbReference>
<dbReference type="KEGG" id="abs:AZOBR_p340147"/>
<keyword evidence="3" id="KW-0949">S-adenosyl-L-methionine</keyword>
<dbReference type="AlphaFoldDB" id="A0A9P1JZV7"/>
<evidence type="ECO:0000256" key="2">
    <source>
        <dbReference type="ARBA" id="ARBA00022679"/>
    </source>
</evidence>
<dbReference type="RefSeq" id="WP_014199421.1">
    <property type="nucleotide sequence ID" value="NC_016595.1"/>
</dbReference>
<dbReference type="EMBL" id="HE577330">
    <property type="protein sequence ID" value="CCD02909.1"/>
    <property type="molecule type" value="Genomic_DNA"/>
</dbReference>
<dbReference type="PANTHER" id="PTHR12829">
    <property type="entry name" value="N6-ADENOSINE-METHYLTRANSFERASE"/>
    <property type="match status" value="1"/>
</dbReference>
<gene>
    <name evidence="5" type="ORF">AZOBR_p340147</name>
</gene>
<sequence>MTTPSWPFGDLQRGAYGVILADPPWKFRTWSAKGDGKPCPYPTMSIGEIAALPVADLAARDCLLVMWTTAPFLALSLDVLRAWGFRYSTAGSWAKLDGEGQPAKGTGYYWRSSSEPWLVGVKGQPGRVRGVAIPNSIIAERREHSRKPDRLHADLERMYPAARKCELFARAAREGWDAWGNEVGKFAAAPAPTLPLVAAE</sequence>
<dbReference type="Pfam" id="PF05063">
    <property type="entry name" value="MT-A70"/>
    <property type="match status" value="1"/>
</dbReference>
<dbReference type="InterPro" id="IPR007757">
    <property type="entry name" value="MT-A70-like"/>
</dbReference>
<keyword evidence="6" id="KW-1185">Reference proteome</keyword>
<dbReference type="PROSITE" id="PS51143">
    <property type="entry name" value="MT_A70"/>
    <property type="match status" value="1"/>
</dbReference>
<evidence type="ECO:0000313" key="6">
    <source>
        <dbReference type="Proteomes" id="UP000007319"/>
    </source>
</evidence>
<comment type="similarity">
    <text evidence="4">Belongs to the MT-A70-like family.</text>
</comment>
<dbReference type="GO" id="GO:0008168">
    <property type="term" value="F:methyltransferase activity"/>
    <property type="evidence" value="ECO:0007669"/>
    <property type="project" value="UniProtKB-KW"/>
</dbReference>
<keyword evidence="5" id="KW-0614">Plasmid</keyword>
<evidence type="ECO:0000313" key="5">
    <source>
        <dbReference type="EMBL" id="CCD02909.1"/>
    </source>
</evidence>
<dbReference type="SUPFAM" id="SSF53335">
    <property type="entry name" value="S-adenosyl-L-methionine-dependent methyltransferases"/>
    <property type="match status" value="1"/>
</dbReference>
<evidence type="ECO:0000256" key="1">
    <source>
        <dbReference type="ARBA" id="ARBA00022603"/>
    </source>
</evidence>
<geneLocation type="plasmid" evidence="5 6">
    <name>AZOBR_p3</name>
</geneLocation>
<evidence type="ECO:0000256" key="3">
    <source>
        <dbReference type="ARBA" id="ARBA00022691"/>
    </source>
</evidence>
<organism evidence="5 6">
    <name type="scientific">Azospirillum baldaniorum</name>
    <dbReference type="NCBI Taxonomy" id="1064539"/>
    <lineage>
        <taxon>Bacteria</taxon>
        <taxon>Pseudomonadati</taxon>
        <taxon>Pseudomonadota</taxon>
        <taxon>Alphaproteobacteria</taxon>
        <taxon>Rhodospirillales</taxon>
        <taxon>Azospirillaceae</taxon>
        <taxon>Azospirillum</taxon>
    </lineage>
</organism>